<feature type="chain" id="PRO_5044231712" evidence="6">
    <location>
        <begin position="17"/>
        <end position="458"/>
    </location>
</feature>
<dbReference type="RefSeq" id="XP_005768383.1">
    <property type="nucleotide sequence ID" value="XM_005768326.1"/>
</dbReference>
<protein>
    <submittedName>
        <fullName evidence="7">Uncharacterized protein</fullName>
    </submittedName>
</protein>
<feature type="transmembrane region" description="Helical" evidence="5">
    <location>
        <begin position="244"/>
        <end position="268"/>
    </location>
</feature>
<dbReference type="AlphaFoldDB" id="A0A0D3IXG9"/>
<organism evidence="7 8">
    <name type="scientific">Emiliania huxleyi (strain CCMP1516)</name>
    <dbReference type="NCBI Taxonomy" id="280463"/>
    <lineage>
        <taxon>Eukaryota</taxon>
        <taxon>Haptista</taxon>
        <taxon>Haptophyta</taxon>
        <taxon>Prymnesiophyceae</taxon>
        <taxon>Isochrysidales</taxon>
        <taxon>Noelaerhabdaceae</taxon>
        <taxon>Emiliania</taxon>
    </lineage>
</organism>
<evidence type="ECO:0000256" key="4">
    <source>
        <dbReference type="ARBA" id="ARBA00023136"/>
    </source>
</evidence>
<evidence type="ECO:0000256" key="2">
    <source>
        <dbReference type="ARBA" id="ARBA00022692"/>
    </source>
</evidence>
<feature type="transmembrane region" description="Helical" evidence="5">
    <location>
        <begin position="422"/>
        <end position="442"/>
    </location>
</feature>
<feature type="signal peptide" evidence="6">
    <location>
        <begin position="1"/>
        <end position="16"/>
    </location>
</feature>
<feature type="transmembrane region" description="Helical" evidence="5">
    <location>
        <begin position="167"/>
        <end position="189"/>
    </location>
</feature>
<proteinExistence type="predicted"/>
<dbReference type="GO" id="GO:0006882">
    <property type="term" value="P:intracellular zinc ion homeostasis"/>
    <property type="evidence" value="ECO:0007669"/>
    <property type="project" value="TreeGrafter"/>
</dbReference>
<evidence type="ECO:0000256" key="6">
    <source>
        <dbReference type="SAM" id="SignalP"/>
    </source>
</evidence>
<dbReference type="HOGENOM" id="CLU_025421_0_0_1"/>
<dbReference type="eggNOG" id="KOG2693">
    <property type="taxonomic scope" value="Eukaryota"/>
</dbReference>
<keyword evidence="2 5" id="KW-0812">Transmembrane</keyword>
<dbReference type="Pfam" id="PF02535">
    <property type="entry name" value="Zip"/>
    <property type="match status" value="2"/>
</dbReference>
<dbReference type="GO" id="GO:0016020">
    <property type="term" value="C:membrane"/>
    <property type="evidence" value="ECO:0007669"/>
    <property type="project" value="UniProtKB-SubCell"/>
</dbReference>
<reference evidence="7" key="2">
    <citation type="submission" date="2024-10" db="UniProtKB">
        <authorList>
            <consortium name="EnsemblProtists"/>
        </authorList>
    </citation>
    <scope>IDENTIFICATION</scope>
</reference>
<dbReference type="InterPro" id="IPR003689">
    <property type="entry name" value="ZIP"/>
</dbReference>
<dbReference type="GeneID" id="17262208"/>
<dbReference type="Proteomes" id="UP000013827">
    <property type="component" value="Unassembled WGS sequence"/>
</dbReference>
<dbReference type="KEGG" id="ehx:EMIHUDRAFT_103027"/>
<evidence type="ECO:0000256" key="1">
    <source>
        <dbReference type="ARBA" id="ARBA00004141"/>
    </source>
</evidence>
<sequence length="458" mass="48611">MRLLLALAFSAGAVNGTGDEAFEWAGTFDVADMNTVFWSAQSDAEGHYPDASMTIVIMQGNADNSLTEALELAGEESLEGACTELQPGNALPISSTGTPLPCYKLMFPCTMEGSGDDAECHADAHTAIWEIDTTGYNNIAMHYLKGPGGEDIEPIAEHPESTRSKRWGAAIGAAFIVMVCTLMGVVFLAPVFAKLQSEHESLVTVLASAFAAGALLAAAFYLMLYEATHLIAITDDRTEAEASAWWGSATLLGFVSPFLLESIISFIVGKAKPEERKDPEAANESPTPSRSRKVRVLSGVLLGDFLHNLVDGFFIGAAFANCDTSMAWTITAATVYHELAQEISDYLVLTNKDQGDLKPFMALGLNFLSGMSVLFGVCIVLSAEPSNFSTGCLLAYGAGVYLQIAATECMPRVHEFATTLNLRLSGFLLFVIGATAIGLVLLDHEHCGGEGGGDGHGH</sequence>
<comment type="subcellular location">
    <subcellularLocation>
        <location evidence="1">Membrane</location>
        <topology evidence="1">Multi-pass membrane protein</topology>
    </subcellularLocation>
</comment>
<evidence type="ECO:0000313" key="8">
    <source>
        <dbReference type="Proteomes" id="UP000013827"/>
    </source>
</evidence>
<dbReference type="PaxDb" id="2903-EOD15954"/>
<evidence type="ECO:0000313" key="7">
    <source>
        <dbReference type="EnsemblProtists" id="EOD15954"/>
    </source>
</evidence>
<keyword evidence="8" id="KW-1185">Reference proteome</keyword>
<accession>A0A0D3IXG9</accession>
<feature type="transmembrane region" description="Helical" evidence="5">
    <location>
        <begin position="360"/>
        <end position="382"/>
    </location>
</feature>
<keyword evidence="4 5" id="KW-0472">Membrane</keyword>
<evidence type="ECO:0000256" key="3">
    <source>
        <dbReference type="ARBA" id="ARBA00022989"/>
    </source>
</evidence>
<feature type="transmembrane region" description="Helical" evidence="5">
    <location>
        <begin position="201"/>
        <end position="224"/>
    </location>
</feature>
<keyword evidence="6" id="KW-0732">Signal</keyword>
<dbReference type="PANTHER" id="PTHR16950:SF16">
    <property type="entry name" value="ZINC TRANSPORTER ZIP13"/>
    <property type="match status" value="1"/>
</dbReference>
<evidence type="ECO:0000256" key="5">
    <source>
        <dbReference type="SAM" id="Phobius"/>
    </source>
</evidence>
<keyword evidence="3 5" id="KW-1133">Transmembrane helix</keyword>
<name>A0A0D3IXG9_EMIH1</name>
<dbReference type="EnsemblProtists" id="EOD15954">
    <property type="protein sequence ID" value="EOD15954"/>
    <property type="gene ID" value="EMIHUDRAFT_103027"/>
</dbReference>
<dbReference type="PANTHER" id="PTHR16950">
    <property type="entry name" value="ZINC TRANSPORTER SLC39A7 HISTIDINE-RICH MEMBRANE PROTEIN KE4"/>
    <property type="match status" value="1"/>
</dbReference>
<dbReference type="GO" id="GO:0005385">
    <property type="term" value="F:zinc ion transmembrane transporter activity"/>
    <property type="evidence" value="ECO:0007669"/>
    <property type="project" value="TreeGrafter"/>
</dbReference>
<reference evidence="8" key="1">
    <citation type="journal article" date="2013" name="Nature">
        <title>Pan genome of the phytoplankton Emiliania underpins its global distribution.</title>
        <authorList>
            <person name="Read B.A."/>
            <person name="Kegel J."/>
            <person name="Klute M.J."/>
            <person name="Kuo A."/>
            <person name="Lefebvre S.C."/>
            <person name="Maumus F."/>
            <person name="Mayer C."/>
            <person name="Miller J."/>
            <person name="Monier A."/>
            <person name="Salamov A."/>
            <person name="Young J."/>
            <person name="Aguilar M."/>
            <person name="Claverie J.M."/>
            <person name="Frickenhaus S."/>
            <person name="Gonzalez K."/>
            <person name="Herman E.K."/>
            <person name="Lin Y.C."/>
            <person name="Napier J."/>
            <person name="Ogata H."/>
            <person name="Sarno A.F."/>
            <person name="Shmutz J."/>
            <person name="Schroeder D."/>
            <person name="de Vargas C."/>
            <person name="Verret F."/>
            <person name="von Dassow P."/>
            <person name="Valentin K."/>
            <person name="Van de Peer Y."/>
            <person name="Wheeler G."/>
            <person name="Dacks J.B."/>
            <person name="Delwiche C.F."/>
            <person name="Dyhrman S.T."/>
            <person name="Glockner G."/>
            <person name="John U."/>
            <person name="Richards T."/>
            <person name="Worden A.Z."/>
            <person name="Zhang X."/>
            <person name="Grigoriev I.V."/>
            <person name="Allen A.E."/>
            <person name="Bidle K."/>
            <person name="Borodovsky M."/>
            <person name="Bowler C."/>
            <person name="Brownlee C."/>
            <person name="Cock J.M."/>
            <person name="Elias M."/>
            <person name="Gladyshev V.N."/>
            <person name="Groth M."/>
            <person name="Guda C."/>
            <person name="Hadaegh A."/>
            <person name="Iglesias-Rodriguez M.D."/>
            <person name="Jenkins J."/>
            <person name="Jones B.M."/>
            <person name="Lawson T."/>
            <person name="Leese F."/>
            <person name="Lindquist E."/>
            <person name="Lobanov A."/>
            <person name="Lomsadze A."/>
            <person name="Malik S.B."/>
            <person name="Marsh M.E."/>
            <person name="Mackinder L."/>
            <person name="Mock T."/>
            <person name="Mueller-Roeber B."/>
            <person name="Pagarete A."/>
            <person name="Parker M."/>
            <person name="Probert I."/>
            <person name="Quesneville H."/>
            <person name="Raines C."/>
            <person name="Rensing S.A."/>
            <person name="Riano-Pachon D.M."/>
            <person name="Richier S."/>
            <person name="Rokitta S."/>
            <person name="Shiraiwa Y."/>
            <person name="Soanes D.M."/>
            <person name="van der Giezen M."/>
            <person name="Wahlund T.M."/>
            <person name="Williams B."/>
            <person name="Wilson W."/>
            <person name="Wolfe G."/>
            <person name="Wurch L.L."/>
        </authorList>
    </citation>
    <scope>NUCLEOTIDE SEQUENCE</scope>
</reference>